<dbReference type="GO" id="GO:0003677">
    <property type="term" value="F:DNA binding"/>
    <property type="evidence" value="ECO:0007669"/>
    <property type="project" value="UniProtKB-UniRule"/>
</dbReference>
<accession>A0A917DHE6</accession>
<dbReference type="Proteomes" id="UP000633205">
    <property type="component" value="Unassembled WGS sequence"/>
</dbReference>
<dbReference type="InterPro" id="IPR009057">
    <property type="entry name" value="Homeodomain-like_sf"/>
</dbReference>
<dbReference type="InterPro" id="IPR004111">
    <property type="entry name" value="Repressor_TetR_C"/>
</dbReference>
<comment type="caution">
    <text evidence="6">The sequence shown here is derived from an EMBL/GenBank/DDBJ whole genome shotgun (WGS) entry which is preliminary data.</text>
</comment>
<keyword evidence="2 4" id="KW-0238">DNA-binding</keyword>
<dbReference type="Gene3D" id="1.10.10.60">
    <property type="entry name" value="Homeodomain-like"/>
    <property type="match status" value="1"/>
</dbReference>
<gene>
    <name evidence="6" type="ORF">GCM10010915_17390</name>
</gene>
<evidence type="ECO:0000259" key="5">
    <source>
        <dbReference type="PROSITE" id="PS50977"/>
    </source>
</evidence>
<comment type="caution">
    <text evidence="4">Lacks conserved residue(s) required for the propagation of feature annotation.</text>
</comment>
<protein>
    <recommendedName>
        <fullName evidence="5">HTH tetR-type domain-containing protein</fullName>
    </recommendedName>
</protein>
<keyword evidence="3" id="KW-0804">Transcription</keyword>
<proteinExistence type="predicted"/>
<evidence type="ECO:0000256" key="1">
    <source>
        <dbReference type="ARBA" id="ARBA00023015"/>
    </source>
</evidence>
<dbReference type="PROSITE" id="PS50977">
    <property type="entry name" value="HTH_TETR_2"/>
    <property type="match status" value="1"/>
</dbReference>
<organism evidence="6 7">
    <name type="scientific">Microbacterium faecale</name>
    <dbReference type="NCBI Taxonomy" id="1804630"/>
    <lineage>
        <taxon>Bacteria</taxon>
        <taxon>Bacillati</taxon>
        <taxon>Actinomycetota</taxon>
        <taxon>Actinomycetes</taxon>
        <taxon>Micrococcales</taxon>
        <taxon>Microbacteriaceae</taxon>
        <taxon>Microbacterium</taxon>
    </lineage>
</organism>
<dbReference type="InterPro" id="IPR001647">
    <property type="entry name" value="HTH_TetR"/>
</dbReference>
<evidence type="ECO:0000313" key="6">
    <source>
        <dbReference type="EMBL" id="GGD37141.1"/>
    </source>
</evidence>
<keyword evidence="1" id="KW-0805">Transcription regulation</keyword>
<evidence type="ECO:0000313" key="7">
    <source>
        <dbReference type="Proteomes" id="UP000633205"/>
    </source>
</evidence>
<keyword evidence="7" id="KW-1185">Reference proteome</keyword>
<dbReference type="EMBL" id="BMHO01000001">
    <property type="protein sequence ID" value="GGD37141.1"/>
    <property type="molecule type" value="Genomic_DNA"/>
</dbReference>
<dbReference type="InterPro" id="IPR036271">
    <property type="entry name" value="Tet_transcr_reg_TetR-rel_C_sf"/>
</dbReference>
<evidence type="ECO:0000256" key="3">
    <source>
        <dbReference type="ARBA" id="ARBA00023163"/>
    </source>
</evidence>
<sequence>MRRVAERLGAGAMSLYRHVADKDELIGAMVEQVTAEYSYPDATGLGWRECMHILARQDWASFLAHPWLLTANATVTPPFGTASLAAMEWALSALEELHLMPDEAARAIMTMNNYVQGSARVALGDRQADAGDDPGRAWQHRLHDLDLGDFPHLSRLIAHRHPAGERDWFTSGLDVILDGVEARQNPHPVQRG</sequence>
<name>A0A917DHE6_9MICO</name>
<evidence type="ECO:0000256" key="2">
    <source>
        <dbReference type="ARBA" id="ARBA00023125"/>
    </source>
</evidence>
<dbReference type="Gene3D" id="1.10.357.10">
    <property type="entry name" value="Tetracycline Repressor, domain 2"/>
    <property type="match status" value="1"/>
</dbReference>
<dbReference type="SUPFAM" id="SSF46689">
    <property type="entry name" value="Homeodomain-like"/>
    <property type="match status" value="1"/>
</dbReference>
<reference evidence="6" key="1">
    <citation type="journal article" date="2014" name="Int. J. Syst. Evol. Microbiol.">
        <title>Complete genome sequence of Corynebacterium casei LMG S-19264T (=DSM 44701T), isolated from a smear-ripened cheese.</title>
        <authorList>
            <consortium name="US DOE Joint Genome Institute (JGI-PGF)"/>
            <person name="Walter F."/>
            <person name="Albersmeier A."/>
            <person name="Kalinowski J."/>
            <person name="Ruckert C."/>
        </authorList>
    </citation>
    <scope>NUCLEOTIDE SEQUENCE</scope>
    <source>
        <strain evidence="6">CGMCC 1.15152</strain>
    </source>
</reference>
<evidence type="ECO:0000256" key="4">
    <source>
        <dbReference type="PROSITE-ProRule" id="PRU00335"/>
    </source>
</evidence>
<dbReference type="Pfam" id="PF02909">
    <property type="entry name" value="TetR_C_1"/>
    <property type="match status" value="1"/>
</dbReference>
<feature type="domain" description="HTH tetR-type" evidence="5">
    <location>
        <begin position="1"/>
        <end position="37"/>
    </location>
</feature>
<dbReference type="GO" id="GO:0045892">
    <property type="term" value="P:negative regulation of DNA-templated transcription"/>
    <property type="evidence" value="ECO:0007669"/>
    <property type="project" value="InterPro"/>
</dbReference>
<dbReference type="SUPFAM" id="SSF48498">
    <property type="entry name" value="Tetracyclin repressor-like, C-terminal domain"/>
    <property type="match status" value="1"/>
</dbReference>
<reference evidence="6" key="2">
    <citation type="submission" date="2020-09" db="EMBL/GenBank/DDBJ databases">
        <authorList>
            <person name="Sun Q."/>
            <person name="Zhou Y."/>
        </authorList>
    </citation>
    <scope>NUCLEOTIDE SEQUENCE</scope>
    <source>
        <strain evidence="6">CGMCC 1.15152</strain>
    </source>
</reference>
<dbReference type="AlphaFoldDB" id="A0A917DHE6"/>